<reference evidence="2 3" key="1">
    <citation type="submission" date="2020-08" db="EMBL/GenBank/DDBJ databases">
        <title>Genomic Encyclopedia of Type Strains, Phase III (KMG-III): the genomes of soil and plant-associated and newly described type strains.</title>
        <authorList>
            <person name="Whitman W."/>
        </authorList>
    </citation>
    <scope>NUCLEOTIDE SEQUENCE [LARGE SCALE GENOMIC DNA]</scope>
    <source>
        <strain evidence="2 3">CECT 3303</strain>
    </source>
</reference>
<dbReference type="InterPro" id="IPR006059">
    <property type="entry name" value="SBP"/>
</dbReference>
<feature type="chain" id="PRO_5038371860" evidence="1">
    <location>
        <begin position="24"/>
        <end position="430"/>
    </location>
</feature>
<dbReference type="Proteomes" id="UP000562352">
    <property type="component" value="Unassembled WGS sequence"/>
</dbReference>
<dbReference type="Gene3D" id="3.40.190.10">
    <property type="entry name" value="Periplasmic binding protein-like II"/>
    <property type="match status" value="2"/>
</dbReference>
<gene>
    <name evidence="2" type="ORF">FHS22_005937</name>
</gene>
<dbReference type="PANTHER" id="PTHR43649:SF14">
    <property type="entry name" value="BLR3389 PROTEIN"/>
    <property type="match status" value="1"/>
</dbReference>
<proteinExistence type="predicted"/>
<evidence type="ECO:0000313" key="3">
    <source>
        <dbReference type="Proteomes" id="UP000562352"/>
    </source>
</evidence>
<protein>
    <submittedName>
        <fullName evidence="2">Raffinose/stachyose/melibiose transport system substrate-binding protein</fullName>
    </submittedName>
</protein>
<accession>A0A841DEY8</accession>
<name>A0A841DEY8_PLAVE</name>
<feature type="signal peptide" evidence="1">
    <location>
        <begin position="1"/>
        <end position="23"/>
    </location>
</feature>
<organism evidence="2 3">
    <name type="scientific">Planomonospora venezuelensis</name>
    <dbReference type="NCBI Taxonomy" id="1999"/>
    <lineage>
        <taxon>Bacteria</taxon>
        <taxon>Bacillati</taxon>
        <taxon>Actinomycetota</taxon>
        <taxon>Actinomycetes</taxon>
        <taxon>Streptosporangiales</taxon>
        <taxon>Streptosporangiaceae</taxon>
        <taxon>Planomonospora</taxon>
    </lineage>
</organism>
<dbReference type="RefSeq" id="WP_260408406.1">
    <property type="nucleotide sequence ID" value="NZ_BAAAWZ010000001.1"/>
</dbReference>
<sequence>MSLRRRGVVVMGAAVTAASLLLAGCGGGSESDPEAASGGKVTIDWWHIGTTEPNKTIYDGWVKAYQAQHPNVTIQVTSLENDAFKSKMATVTTAASAPDIFSTWGGGVLKQQLDAGIIKDLSVDADAIGTFTPAALAAYQIDGKTYGIPVDVGMVGFWYNKKLFAEAGVTEPPATWSAFLDTVKKLKAAGTTPIALAGKEKWPGHYYWTYLAMRTAGLDALKQAATTHDFTGPGFVDAGRKLKELADLEPFQKGFANAAYSTPDGQAALVGGGKAGMELMGQWAPAVEKDAGGGIGEDLGFFPFPAVEGGQGAATEALGGGNGFAVGADAPAEAVDFLKFISQMENQKKFVESGAGLPSQTGAEEAIKDANLKTVATTLAGATGFQLYLDQAYPPAVGQEINDSVAGLIAGSKTPEEVAAAITETAKAEG</sequence>
<evidence type="ECO:0000256" key="1">
    <source>
        <dbReference type="SAM" id="SignalP"/>
    </source>
</evidence>
<dbReference type="SUPFAM" id="SSF53850">
    <property type="entry name" value="Periplasmic binding protein-like II"/>
    <property type="match status" value="1"/>
</dbReference>
<dbReference type="Pfam" id="PF01547">
    <property type="entry name" value="SBP_bac_1"/>
    <property type="match status" value="1"/>
</dbReference>
<comment type="caution">
    <text evidence="2">The sequence shown here is derived from an EMBL/GenBank/DDBJ whole genome shotgun (WGS) entry which is preliminary data.</text>
</comment>
<dbReference type="AlphaFoldDB" id="A0A841DEY8"/>
<dbReference type="EMBL" id="JACHJJ010000025">
    <property type="protein sequence ID" value="MBB5966645.1"/>
    <property type="molecule type" value="Genomic_DNA"/>
</dbReference>
<dbReference type="PROSITE" id="PS51257">
    <property type="entry name" value="PROKAR_LIPOPROTEIN"/>
    <property type="match status" value="1"/>
</dbReference>
<evidence type="ECO:0000313" key="2">
    <source>
        <dbReference type="EMBL" id="MBB5966645.1"/>
    </source>
</evidence>
<keyword evidence="3" id="KW-1185">Reference proteome</keyword>
<dbReference type="InterPro" id="IPR050490">
    <property type="entry name" value="Bact_solute-bd_prot1"/>
</dbReference>
<keyword evidence="1" id="KW-0732">Signal</keyword>
<dbReference type="PANTHER" id="PTHR43649">
    <property type="entry name" value="ARABINOSE-BINDING PROTEIN-RELATED"/>
    <property type="match status" value="1"/>
</dbReference>